<evidence type="ECO:0000313" key="2">
    <source>
        <dbReference type="EMBL" id="TQM75275.1"/>
    </source>
</evidence>
<comment type="caution">
    <text evidence="2">The sequence shown here is derived from an EMBL/GenBank/DDBJ whole genome shotgun (WGS) entry which is preliminary data.</text>
</comment>
<keyword evidence="1" id="KW-0175">Coiled coil</keyword>
<sequence length="323" mass="32631">MIDFRYHLVSIVAIFLALTVGIVMGSTVLQEPLIKSAEETTAQLRQSNEEYRRENTGLRQREAGYDAFVTATGPTLLRGMLAGEQVVVVEAPGADSDMRGPVTEVLTAAGATVTGWITLTDKYLAADQAGLVDQLATTLKPAEVTFPEQAGPYDKAALVLANALVSGEAGGSAKKDAGALGVLGGFADAGLLSVEEEPEARAGSAIVIAPAEVYDGKDAEARTGAVVALATALDDAGRGAVVTGTLDAAGNGGVLTAIRDTGEVAAKVSTVDTLDMSAGRAALVFALREQLDGGTGQYGIGPAAGSFLPAVSPSPTPAAESGG</sequence>
<dbReference type="AlphaFoldDB" id="A0A543IXI4"/>
<proteinExistence type="predicted"/>
<dbReference type="GO" id="GO:0016020">
    <property type="term" value="C:membrane"/>
    <property type="evidence" value="ECO:0007669"/>
    <property type="project" value="InterPro"/>
</dbReference>
<feature type="coiled-coil region" evidence="1">
    <location>
        <begin position="34"/>
        <end position="61"/>
    </location>
</feature>
<dbReference type="Pfam" id="PF11382">
    <property type="entry name" value="MctB"/>
    <property type="match status" value="1"/>
</dbReference>
<dbReference type="Proteomes" id="UP000319213">
    <property type="component" value="Unassembled WGS sequence"/>
</dbReference>
<protein>
    <submittedName>
        <fullName evidence="2">Copper transport outer membrane protein MctB</fullName>
    </submittedName>
</protein>
<evidence type="ECO:0000256" key="1">
    <source>
        <dbReference type="SAM" id="Coils"/>
    </source>
</evidence>
<keyword evidence="3" id="KW-1185">Reference proteome</keyword>
<dbReference type="RefSeq" id="WP_170198786.1">
    <property type="nucleotide sequence ID" value="NZ_BMPV01000011.1"/>
</dbReference>
<organism evidence="2 3">
    <name type="scientific">Thermopolyspora flexuosa</name>
    <dbReference type="NCBI Taxonomy" id="103836"/>
    <lineage>
        <taxon>Bacteria</taxon>
        <taxon>Bacillati</taxon>
        <taxon>Actinomycetota</taxon>
        <taxon>Actinomycetes</taxon>
        <taxon>Streptosporangiales</taxon>
        <taxon>Streptosporangiaceae</taxon>
        <taxon>Thermopolyspora</taxon>
    </lineage>
</organism>
<accession>A0A543IXI4</accession>
<gene>
    <name evidence="2" type="ORF">FHX40_1980</name>
</gene>
<dbReference type="GO" id="GO:0055070">
    <property type="term" value="P:copper ion homeostasis"/>
    <property type="evidence" value="ECO:0007669"/>
    <property type="project" value="InterPro"/>
</dbReference>
<dbReference type="InterPro" id="IPR021522">
    <property type="entry name" value="MctB"/>
</dbReference>
<evidence type="ECO:0000313" key="3">
    <source>
        <dbReference type="Proteomes" id="UP000319213"/>
    </source>
</evidence>
<name>A0A543IXI4_9ACTN</name>
<dbReference type="EMBL" id="VFPQ01000001">
    <property type="protein sequence ID" value="TQM75275.1"/>
    <property type="molecule type" value="Genomic_DNA"/>
</dbReference>
<reference evidence="2 3" key="1">
    <citation type="submission" date="2019-06" db="EMBL/GenBank/DDBJ databases">
        <title>Sequencing the genomes of 1000 actinobacteria strains.</title>
        <authorList>
            <person name="Klenk H.-P."/>
        </authorList>
    </citation>
    <scope>NUCLEOTIDE SEQUENCE [LARGE SCALE GENOMIC DNA]</scope>
    <source>
        <strain evidence="2 3">DSM 43186</strain>
    </source>
</reference>